<reference evidence="1 2" key="1">
    <citation type="submission" date="2018-03" db="EMBL/GenBank/DDBJ databases">
        <title>Genomic Encyclopedia of Archaeal and Bacterial Type Strains, Phase II (KMG-II): from individual species to whole genera.</title>
        <authorList>
            <person name="Goeker M."/>
        </authorList>
    </citation>
    <scope>NUCLEOTIDE SEQUENCE [LARGE SCALE GENOMIC DNA]</scope>
    <source>
        <strain evidence="1 2">DSM 18107</strain>
    </source>
</reference>
<keyword evidence="2" id="KW-1185">Reference proteome</keyword>
<protein>
    <submittedName>
        <fullName evidence="1">Uncharacterized protein</fullName>
    </submittedName>
</protein>
<evidence type="ECO:0000313" key="2">
    <source>
        <dbReference type="Proteomes" id="UP000240978"/>
    </source>
</evidence>
<name>A0A2P8FDU6_9BACT</name>
<proteinExistence type="predicted"/>
<accession>A0A2P8FDU6</accession>
<organism evidence="1 2">
    <name type="scientific">Chitinophaga ginsengisoli</name>
    <dbReference type="NCBI Taxonomy" id="363837"/>
    <lineage>
        <taxon>Bacteria</taxon>
        <taxon>Pseudomonadati</taxon>
        <taxon>Bacteroidota</taxon>
        <taxon>Chitinophagia</taxon>
        <taxon>Chitinophagales</taxon>
        <taxon>Chitinophagaceae</taxon>
        <taxon>Chitinophaga</taxon>
    </lineage>
</organism>
<evidence type="ECO:0000313" key="1">
    <source>
        <dbReference type="EMBL" id="PSL19902.1"/>
    </source>
</evidence>
<dbReference type="Proteomes" id="UP000240978">
    <property type="component" value="Unassembled WGS sequence"/>
</dbReference>
<comment type="caution">
    <text evidence="1">The sequence shown here is derived from an EMBL/GenBank/DDBJ whole genome shotgun (WGS) entry which is preliminary data.</text>
</comment>
<dbReference type="EMBL" id="PYGK01000026">
    <property type="protein sequence ID" value="PSL19902.1"/>
    <property type="molecule type" value="Genomic_DNA"/>
</dbReference>
<gene>
    <name evidence="1" type="ORF">CLV42_12614</name>
</gene>
<dbReference type="AlphaFoldDB" id="A0A2P8FDU6"/>
<sequence>MKDHGSILVYYNFRCTGIIVIQSLPENEHATGKELFDDIISRYSEMVDFESHYREVYDREDFFQQMEHLIDAI</sequence>